<dbReference type="EMBL" id="CP012333">
    <property type="protein sequence ID" value="AKU96139.1"/>
    <property type="molecule type" value="Genomic_DNA"/>
</dbReference>
<reference evidence="1 2" key="1">
    <citation type="submission" date="2015-08" db="EMBL/GenBank/DDBJ databases">
        <authorList>
            <person name="Babu N.S."/>
            <person name="Beckwith C.J."/>
            <person name="Beseler K.G."/>
            <person name="Brison A."/>
            <person name="Carone J.V."/>
            <person name="Caskin T.P."/>
            <person name="Diamond M."/>
            <person name="Durham M.E."/>
            <person name="Foxe J.M."/>
            <person name="Go M."/>
            <person name="Henderson B.A."/>
            <person name="Jones I.B."/>
            <person name="McGettigan J.A."/>
            <person name="Micheletti S.J."/>
            <person name="Nasrallah M.E."/>
            <person name="Ortiz D."/>
            <person name="Piller C.R."/>
            <person name="Privatt S.R."/>
            <person name="Schneider S.L."/>
            <person name="Sharp S."/>
            <person name="Smith T.C."/>
            <person name="Stanton J.D."/>
            <person name="Ullery H.E."/>
            <person name="Wilson R.J."/>
            <person name="Serrano M.G."/>
            <person name="Buck G."/>
            <person name="Lee V."/>
            <person name="Wang Y."/>
            <person name="Carvalho R."/>
            <person name="Voegtly L."/>
            <person name="Shi R."/>
            <person name="Duckworth R."/>
            <person name="Johnson A."/>
            <person name="Loviza R."/>
            <person name="Walstead R."/>
            <person name="Shah Z."/>
            <person name="Kiflezghi M."/>
            <person name="Wade K."/>
            <person name="Ball S.L."/>
            <person name="Bradley K.W."/>
            <person name="Asai D.J."/>
            <person name="Bowman C.A."/>
            <person name="Russell D.A."/>
            <person name="Pope W.H."/>
            <person name="Jacobs-Sera D."/>
            <person name="Hendrix R.W."/>
            <person name="Hatfull G.F."/>
        </authorList>
    </citation>
    <scope>NUCLEOTIDE SEQUENCE [LARGE SCALE GENOMIC DNA]</scope>
    <source>
        <strain evidence="1 2">DSM 27648</strain>
    </source>
</reference>
<sequence length="104" mass="12128">MDKFKFSTPVLAHNWVERQRLNQAADDLQALTRDTNTTEKQVLRLFELDRDQGHEIAKLQAVVYVLMQMLVESGAMDAQKLDERVRDAVTKLESNPEWQRMRGL</sequence>
<keyword evidence="2" id="KW-1185">Reference proteome</keyword>
<evidence type="ECO:0000313" key="2">
    <source>
        <dbReference type="Proteomes" id="UP000064967"/>
    </source>
</evidence>
<proteinExistence type="predicted"/>
<gene>
    <name evidence="1" type="ORF">AKJ09_02803</name>
</gene>
<evidence type="ECO:0000313" key="1">
    <source>
        <dbReference type="EMBL" id="AKU96139.1"/>
    </source>
</evidence>
<protein>
    <submittedName>
        <fullName evidence="1">Uncharacterized protein</fullName>
    </submittedName>
</protein>
<dbReference type="Proteomes" id="UP000064967">
    <property type="component" value="Chromosome"/>
</dbReference>
<organism evidence="1 2">
    <name type="scientific">Labilithrix luteola</name>
    <dbReference type="NCBI Taxonomy" id="1391654"/>
    <lineage>
        <taxon>Bacteria</taxon>
        <taxon>Pseudomonadati</taxon>
        <taxon>Myxococcota</taxon>
        <taxon>Polyangia</taxon>
        <taxon>Polyangiales</taxon>
        <taxon>Labilitrichaceae</taxon>
        <taxon>Labilithrix</taxon>
    </lineage>
</organism>
<dbReference type="RefSeq" id="WP_146647474.1">
    <property type="nucleotide sequence ID" value="NZ_CP012333.1"/>
</dbReference>
<dbReference type="KEGG" id="llu:AKJ09_02803"/>
<name>A0A0K1PSN6_9BACT</name>
<accession>A0A0K1PSN6</accession>
<dbReference type="AlphaFoldDB" id="A0A0K1PSN6"/>